<dbReference type="EMBL" id="CP002299">
    <property type="protein sequence ID" value="ADP84949.1"/>
    <property type="molecule type" value="Genomic_DNA"/>
</dbReference>
<evidence type="ECO:0000313" key="3">
    <source>
        <dbReference type="Proteomes" id="UP000002484"/>
    </source>
</evidence>
<dbReference type="FunCoup" id="E3IW21">
    <property type="interactions" value="38"/>
</dbReference>
<dbReference type="Proteomes" id="UP000002484">
    <property type="component" value="Chromosome"/>
</dbReference>
<dbReference type="RefSeq" id="WP_013428060.1">
    <property type="nucleotide sequence ID" value="NC_014666.1"/>
</dbReference>
<dbReference type="STRING" id="298654.FraEuI1c_6982"/>
<keyword evidence="2" id="KW-0808">Transferase</keyword>
<dbReference type="GO" id="GO:0008757">
    <property type="term" value="F:S-adenosylmethionine-dependent methyltransferase activity"/>
    <property type="evidence" value="ECO:0007669"/>
    <property type="project" value="InterPro"/>
</dbReference>
<dbReference type="eggNOG" id="COG2226">
    <property type="taxonomic scope" value="Bacteria"/>
</dbReference>
<dbReference type="OrthoDB" id="65624at2"/>
<dbReference type="SUPFAM" id="SSF53335">
    <property type="entry name" value="S-adenosyl-L-methionine-dependent methyltransferases"/>
    <property type="match status" value="1"/>
</dbReference>
<feature type="domain" description="Methyltransferase type 11" evidence="1">
    <location>
        <begin position="37"/>
        <end position="131"/>
    </location>
</feature>
<dbReference type="InterPro" id="IPR052356">
    <property type="entry name" value="Thiol_S-MT"/>
</dbReference>
<evidence type="ECO:0000313" key="2">
    <source>
        <dbReference type="EMBL" id="ADP84949.1"/>
    </source>
</evidence>
<dbReference type="PANTHER" id="PTHR45036:SF1">
    <property type="entry name" value="METHYLTRANSFERASE LIKE 7A"/>
    <property type="match status" value="1"/>
</dbReference>
<dbReference type="PANTHER" id="PTHR45036">
    <property type="entry name" value="METHYLTRANSFERASE LIKE 7B"/>
    <property type="match status" value="1"/>
</dbReference>
<name>E3IW21_PSEI1</name>
<dbReference type="Gene3D" id="3.40.50.150">
    <property type="entry name" value="Vaccinia Virus protein VP39"/>
    <property type="match status" value="1"/>
</dbReference>
<dbReference type="CDD" id="cd02440">
    <property type="entry name" value="AdoMet_MTases"/>
    <property type="match status" value="1"/>
</dbReference>
<accession>E3IW21</accession>
<gene>
    <name evidence="2" type="ordered locus">FraEuI1c_6982</name>
</gene>
<dbReference type="GO" id="GO:0032259">
    <property type="term" value="P:methylation"/>
    <property type="evidence" value="ECO:0007669"/>
    <property type="project" value="UniProtKB-KW"/>
</dbReference>
<dbReference type="InterPro" id="IPR013216">
    <property type="entry name" value="Methyltransf_11"/>
</dbReference>
<proteinExistence type="predicted"/>
<dbReference type="InParanoid" id="E3IW21"/>
<dbReference type="AlphaFoldDB" id="E3IW21"/>
<dbReference type="KEGG" id="fri:FraEuI1c_6982"/>
<protein>
    <submittedName>
        <fullName evidence="2">Methyltransferase type 11</fullName>
    </submittedName>
</protein>
<keyword evidence="2" id="KW-0489">Methyltransferase</keyword>
<sequence>MGFYDDQVVPRLTDVALGRPMEEIRARVTAGLAGEVLEIGFGSGRNLPHLPAAVTRLLVVEPAAVGRALAAPRIAAVSFPVEFIGDDGQALPVADASVDHVLSTWTLCTIPDAEQALREIYRVLRPGGTMHFTEHGRSPSPRAARWQNRLNPAWGRFAGGCHLNRQIDELVEQSGLTLKSVQTYPMGGTALLGFAYEGIASKPG</sequence>
<dbReference type="Pfam" id="PF08241">
    <property type="entry name" value="Methyltransf_11"/>
    <property type="match status" value="1"/>
</dbReference>
<reference evidence="2 3" key="1">
    <citation type="submission" date="2010-10" db="EMBL/GenBank/DDBJ databases">
        <title>Complete sequence of Frankia sp. EuI1c.</title>
        <authorList>
            <consortium name="US DOE Joint Genome Institute"/>
            <person name="Lucas S."/>
            <person name="Copeland A."/>
            <person name="Lapidus A."/>
            <person name="Cheng J.-F."/>
            <person name="Bruce D."/>
            <person name="Goodwin L."/>
            <person name="Pitluck S."/>
            <person name="Chertkov O."/>
            <person name="Detter J.C."/>
            <person name="Han C."/>
            <person name="Tapia R."/>
            <person name="Land M."/>
            <person name="Hauser L."/>
            <person name="Jeffries C."/>
            <person name="Kyrpides N."/>
            <person name="Ivanova N."/>
            <person name="Mikhailova N."/>
            <person name="Beauchemin N."/>
            <person name="Sen A."/>
            <person name="Sur S.A."/>
            <person name="Gtari M."/>
            <person name="Wall L."/>
            <person name="Tisa L."/>
            <person name="Woyke T."/>
        </authorList>
    </citation>
    <scope>NUCLEOTIDE SEQUENCE [LARGE SCALE GENOMIC DNA]</scope>
    <source>
        <strain evidence="3">DSM 45817 / CECT 9037 / EuI1c</strain>
    </source>
</reference>
<dbReference type="HOGENOM" id="CLU_037990_7_4_11"/>
<dbReference type="InterPro" id="IPR029063">
    <property type="entry name" value="SAM-dependent_MTases_sf"/>
</dbReference>
<evidence type="ECO:0000259" key="1">
    <source>
        <dbReference type="Pfam" id="PF08241"/>
    </source>
</evidence>
<keyword evidence="3" id="KW-1185">Reference proteome</keyword>
<organism evidence="2 3">
    <name type="scientific">Pseudofrankia inefficax (strain DSM 45817 / CECT 9037 / DDB 130130 / EuI1c)</name>
    <name type="common">Frankia inefficax</name>
    <dbReference type="NCBI Taxonomy" id="298654"/>
    <lineage>
        <taxon>Bacteria</taxon>
        <taxon>Bacillati</taxon>
        <taxon>Actinomycetota</taxon>
        <taxon>Actinomycetes</taxon>
        <taxon>Frankiales</taxon>
        <taxon>Frankiaceae</taxon>
        <taxon>Pseudofrankia</taxon>
    </lineage>
</organism>